<dbReference type="EMBL" id="VUJU01002995">
    <property type="protein sequence ID" value="KAF0759426.1"/>
    <property type="molecule type" value="Genomic_DNA"/>
</dbReference>
<dbReference type="OrthoDB" id="6580779at2759"/>
<comment type="caution">
    <text evidence="1">The sequence shown here is derived from an EMBL/GenBank/DDBJ whole genome shotgun (WGS) entry which is preliminary data.</text>
</comment>
<accession>A0A6G0YPR8</accession>
<evidence type="ECO:0000313" key="1">
    <source>
        <dbReference type="EMBL" id="KAF0759426.1"/>
    </source>
</evidence>
<reference evidence="1 2" key="1">
    <citation type="submission" date="2019-08" db="EMBL/GenBank/DDBJ databases">
        <title>Whole genome of Aphis craccivora.</title>
        <authorList>
            <person name="Voronova N.V."/>
            <person name="Shulinski R.S."/>
            <person name="Bandarenka Y.V."/>
            <person name="Zhorov D.G."/>
            <person name="Warner D."/>
        </authorList>
    </citation>
    <scope>NUCLEOTIDE SEQUENCE [LARGE SCALE GENOMIC DNA]</scope>
    <source>
        <strain evidence="1">180601</strain>
        <tissue evidence="1">Whole Body</tissue>
    </source>
</reference>
<organism evidence="1 2">
    <name type="scientific">Aphis craccivora</name>
    <name type="common">Cowpea aphid</name>
    <dbReference type="NCBI Taxonomy" id="307492"/>
    <lineage>
        <taxon>Eukaryota</taxon>
        <taxon>Metazoa</taxon>
        <taxon>Ecdysozoa</taxon>
        <taxon>Arthropoda</taxon>
        <taxon>Hexapoda</taxon>
        <taxon>Insecta</taxon>
        <taxon>Pterygota</taxon>
        <taxon>Neoptera</taxon>
        <taxon>Paraneoptera</taxon>
        <taxon>Hemiptera</taxon>
        <taxon>Sternorrhyncha</taxon>
        <taxon>Aphidomorpha</taxon>
        <taxon>Aphidoidea</taxon>
        <taxon>Aphididae</taxon>
        <taxon>Aphidini</taxon>
        <taxon>Aphis</taxon>
        <taxon>Aphis</taxon>
    </lineage>
</organism>
<name>A0A6G0YPR8_APHCR</name>
<dbReference type="Proteomes" id="UP000478052">
    <property type="component" value="Unassembled WGS sequence"/>
</dbReference>
<evidence type="ECO:0000313" key="2">
    <source>
        <dbReference type="Proteomes" id="UP000478052"/>
    </source>
</evidence>
<dbReference type="AlphaFoldDB" id="A0A6G0YPR8"/>
<sequence>MVLAEHLLPWNNLEWPVWRTINRLRVGVGRSKEYQAEWDFILDVDRYCDCGQTHTMAHLINYPSCPTSCTMDDTMSATEEEMLKCQELN</sequence>
<protein>
    <submittedName>
        <fullName evidence="1">Uncharacterized protein</fullName>
    </submittedName>
</protein>
<gene>
    <name evidence="1" type="ORF">FWK35_00020057</name>
</gene>
<proteinExistence type="predicted"/>
<keyword evidence="2" id="KW-1185">Reference proteome</keyword>